<gene>
    <name evidence="2" type="ORF">TWF191_003931</name>
</gene>
<reference evidence="2 3" key="1">
    <citation type="submission" date="2019-06" db="EMBL/GenBank/DDBJ databases">
        <authorList>
            <person name="Palmer J.M."/>
        </authorList>
    </citation>
    <scope>NUCLEOTIDE SEQUENCE [LARGE SCALE GENOMIC DNA]</scope>
    <source>
        <strain evidence="2 3">TWF191</strain>
    </source>
</reference>
<accession>A0A6G1MN51</accession>
<evidence type="ECO:0000256" key="1">
    <source>
        <dbReference type="SAM" id="MobiDB-lite"/>
    </source>
</evidence>
<protein>
    <submittedName>
        <fullName evidence="2">Uncharacterized protein</fullName>
    </submittedName>
</protein>
<proteinExistence type="predicted"/>
<dbReference type="Proteomes" id="UP000483672">
    <property type="component" value="Unassembled WGS sequence"/>
</dbReference>
<organism evidence="2 3">
    <name type="scientific">Orbilia oligospora</name>
    <name type="common">Nematode-trapping fungus</name>
    <name type="synonym">Arthrobotrys oligospora</name>
    <dbReference type="NCBI Taxonomy" id="2813651"/>
    <lineage>
        <taxon>Eukaryota</taxon>
        <taxon>Fungi</taxon>
        <taxon>Dikarya</taxon>
        <taxon>Ascomycota</taxon>
        <taxon>Pezizomycotina</taxon>
        <taxon>Orbiliomycetes</taxon>
        <taxon>Orbiliales</taxon>
        <taxon>Orbiliaceae</taxon>
        <taxon>Orbilia</taxon>
    </lineage>
</organism>
<evidence type="ECO:0000313" key="2">
    <source>
        <dbReference type="EMBL" id="KAF3231955.1"/>
    </source>
</evidence>
<name>A0A6G1MN51_ORBOL</name>
<sequence length="326" mass="36374">MANVRDGDSLLETESKRQENQLLHLAPLTVSGLGRVPLYPEDSISETDATLIPSCCSSPSKNLTSTVGPKLQKREMLDRSFPRFDFLSVSGRGGLSADEDSEDRVPASLQRLVRYLRGAPCLDSMVCSCVEGMIQEQWPDEPWPRSNIPKRECNNPRRHSQEAGFVIEISTVAERHHSEMTEKTAYVSTTARILESVAGFAKQFHPVSAAILTSVHVNQRLFPVVKNVPTQDHSISLSKAGVDASEASKQGTSRTARRREKAANSLSDEVQDFANRFKRFKQRITTVIAERFSTGEKIGIMEALSIWIEAVVGKYREFYKIGYLVE</sequence>
<comment type="caution">
    <text evidence="2">The sequence shown here is derived from an EMBL/GenBank/DDBJ whole genome shotgun (WGS) entry which is preliminary data.</text>
</comment>
<dbReference type="AlphaFoldDB" id="A0A6G1MN51"/>
<dbReference type="EMBL" id="WIPF01000002">
    <property type="protein sequence ID" value="KAF3231955.1"/>
    <property type="molecule type" value="Genomic_DNA"/>
</dbReference>
<feature type="region of interest" description="Disordered" evidence="1">
    <location>
        <begin position="236"/>
        <end position="262"/>
    </location>
</feature>
<evidence type="ECO:0000313" key="3">
    <source>
        <dbReference type="Proteomes" id="UP000483672"/>
    </source>
</evidence>